<protein>
    <submittedName>
        <fullName evidence="2">Uncharacterized protein</fullName>
    </submittedName>
</protein>
<keyword evidence="1" id="KW-0812">Transmembrane</keyword>
<proteinExistence type="predicted"/>
<comment type="caution">
    <text evidence="2">The sequence shown here is derived from an EMBL/GenBank/DDBJ whole genome shotgun (WGS) entry which is preliminary data.</text>
</comment>
<gene>
    <name evidence="2" type="ORF">NDU88_003417</name>
</gene>
<feature type="transmembrane region" description="Helical" evidence="1">
    <location>
        <begin position="29"/>
        <end position="50"/>
    </location>
</feature>
<evidence type="ECO:0000256" key="1">
    <source>
        <dbReference type="SAM" id="Phobius"/>
    </source>
</evidence>
<dbReference type="Proteomes" id="UP001066276">
    <property type="component" value="Chromosome 2_2"/>
</dbReference>
<accession>A0AAV7UYE4</accession>
<dbReference type="EMBL" id="JANPWB010000004">
    <property type="protein sequence ID" value="KAJ1194122.1"/>
    <property type="molecule type" value="Genomic_DNA"/>
</dbReference>
<keyword evidence="1" id="KW-0472">Membrane</keyword>
<reference evidence="2" key="1">
    <citation type="journal article" date="2022" name="bioRxiv">
        <title>Sequencing and chromosome-scale assembly of the giantPleurodeles waltlgenome.</title>
        <authorList>
            <person name="Brown T."/>
            <person name="Elewa A."/>
            <person name="Iarovenko S."/>
            <person name="Subramanian E."/>
            <person name="Araus A.J."/>
            <person name="Petzold A."/>
            <person name="Susuki M."/>
            <person name="Suzuki K.-i.T."/>
            <person name="Hayashi T."/>
            <person name="Toyoda A."/>
            <person name="Oliveira C."/>
            <person name="Osipova E."/>
            <person name="Leigh N.D."/>
            <person name="Simon A."/>
            <person name="Yun M.H."/>
        </authorList>
    </citation>
    <scope>NUCLEOTIDE SEQUENCE</scope>
    <source>
        <strain evidence="2">20211129_DDA</strain>
        <tissue evidence="2">Liver</tissue>
    </source>
</reference>
<evidence type="ECO:0000313" key="2">
    <source>
        <dbReference type="EMBL" id="KAJ1194122.1"/>
    </source>
</evidence>
<sequence length="101" mass="10699">MQVSGEAGPWVTRLLSVFDGCWAEPGETLVWLGGASRAAAVVALVLRVVVRASRARAKDRVTLLGGSGTPAAVCFFFVCGRDGVRSHRKARVLLRMGKTGT</sequence>
<dbReference type="AlphaFoldDB" id="A0AAV7UYE4"/>
<name>A0AAV7UYE4_PLEWA</name>
<keyword evidence="1" id="KW-1133">Transmembrane helix</keyword>
<keyword evidence="3" id="KW-1185">Reference proteome</keyword>
<organism evidence="2 3">
    <name type="scientific">Pleurodeles waltl</name>
    <name type="common">Iberian ribbed newt</name>
    <dbReference type="NCBI Taxonomy" id="8319"/>
    <lineage>
        <taxon>Eukaryota</taxon>
        <taxon>Metazoa</taxon>
        <taxon>Chordata</taxon>
        <taxon>Craniata</taxon>
        <taxon>Vertebrata</taxon>
        <taxon>Euteleostomi</taxon>
        <taxon>Amphibia</taxon>
        <taxon>Batrachia</taxon>
        <taxon>Caudata</taxon>
        <taxon>Salamandroidea</taxon>
        <taxon>Salamandridae</taxon>
        <taxon>Pleurodelinae</taxon>
        <taxon>Pleurodeles</taxon>
    </lineage>
</organism>
<evidence type="ECO:0000313" key="3">
    <source>
        <dbReference type="Proteomes" id="UP001066276"/>
    </source>
</evidence>